<keyword evidence="11" id="KW-1185">Reference proteome</keyword>
<accession>A0ABX0LYG0</accession>
<feature type="transmembrane region" description="Helical" evidence="9">
    <location>
        <begin position="51"/>
        <end position="72"/>
    </location>
</feature>
<evidence type="ECO:0000256" key="3">
    <source>
        <dbReference type="ARBA" id="ARBA00022475"/>
    </source>
</evidence>
<evidence type="ECO:0000313" key="10">
    <source>
        <dbReference type="EMBL" id="NHZ39896.1"/>
    </source>
</evidence>
<keyword evidence="5 9" id="KW-0812">Transmembrane</keyword>
<sequence length="146" mass="14631">MMPSLNPDLVRALAGGALIGLAAAMFVLLNGRIAGISGILGGLLRPVRSELGWRIAFVLGLIISPLAFVVFAPLPAVHVEAGKASLIVGGLLVGLGTRYGSGCTSGHGVCGIARLSPRSLAATAAFMLAGFATVFVLRHLAGSGTA</sequence>
<reference evidence="10 11" key="1">
    <citation type="submission" date="2019-09" db="EMBL/GenBank/DDBJ databases">
        <title>Taxonomy of Antarctic Massilia spp.: description of Massilia rubra sp. nov., Massilia aquatica sp. nov., Massilia mucilaginosa sp. nov., Massilia frigida sp. nov. isolated from streams, lakes and regoliths.</title>
        <authorList>
            <person name="Holochova P."/>
            <person name="Sedlacek I."/>
            <person name="Kralova S."/>
            <person name="Maslanova I."/>
            <person name="Busse H.-J."/>
            <person name="Stankova E."/>
            <person name="Vrbovska V."/>
            <person name="Kovarovic V."/>
            <person name="Bartak M."/>
            <person name="Svec P."/>
            <person name="Pantucek R."/>
        </authorList>
    </citation>
    <scope>NUCLEOTIDE SEQUENCE [LARGE SCALE GENOMIC DNA]</scope>
    <source>
        <strain evidence="10 11">CCM 8693</strain>
    </source>
</reference>
<dbReference type="RefSeq" id="WP_167075767.1">
    <property type="nucleotide sequence ID" value="NZ_VVIW01000003.1"/>
</dbReference>
<evidence type="ECO:0000256" key="2">
    <source>
        <dbReference type="ARBA" id="ARBA00022448"/>
    </source>
</evidence>
<dbReference type="EMBL" id="VVIW01000003">
    <property type="protein sequence ID" value="NHZ39896.1"/>
    <property type="molecule type" value="Genomic_DNA"/>
</dbReference>
<protein>
    <submittedName>
        <fullName evidence="10">YeeE/YedE family protein</fullName>
    </submittedName>
</protein>
<evidence type="ECO:0000256" key="8">
    <source>
        <dbReference type="ARBA" id="ARBA00035655"/>
    </source>
</evidence>
<dbReference type="Proteomes" id="UP000819052">
    <property type="component" value="Unassembled WGS sequence"/>
</dbReference>
<evidence type="ECO:0000256" key="4">
    <source>
        <dbReference type="ARBA" id="ARBA00022519"/>
    </source>
</evidence>
<keyword evidence="2" id="KW-0813">Transport</keyword>
<evidence type="ECO:0000256" key="7">
    <source>
        <dbReference type="ARBA" id="ARBA00023136"/>
    </source>
</evidence>
<proteinExistence type="inferred from homology"/>
<keyword evidence="4" id="KW-0997">Cell inner membrane</keyword>
<name>A0ABX0LYG0_9BURK</name>
<keyword evidence="3" id="KW-1003">Cell membrane</keyword>
<organism evidence="10 11">
    <name type="scientific">Massilia aquatica</name>
    <dbReference type="NCBI Taxonomy" id="2609000"/>
    <lineage>
        <taxon>Bacteria</taxon>
        <taxon>Pseudomonadati</taxon>
        <taxon>Pseudomonadota</taxon>
        <taxon>Betaproteobacteria</taxon>
        <taxon>Burkholderiales</taxon>
        <taxon>Oxalobacteraceae</taxon>
        <taxon>Telluria group</taxon>
        <taxon>Massilia</taxon>
    </lineage>
</organism>
<dbReference type="InterPro" id="IPR007272">
    <property type="entry name" value="Sulf_transp_TsuA/YedE"/>
</dbReference>
<evidence type="ECO:0000256" key="9">
    <source>
        <dbReference type="SAM" id="Phobius"/>
    </source>
</evidence>
<keyword evidence="7 9" id="KW-0472">Membrane</keyword>
<comment type="subcellular location">
    <subcellularLocation>
        <location evidence="1">Cell inner membrane</location>
        <topology evidence="1">Multi-pass membrane protein</topology>
    </subcellularLocation>
</comment>
<feature type="transmembrane region" description="Helical" evidence="9">
    <location>
        <begin position="120"/>
        <end position="141"/>
    </location>
</feature>
<comment type="similarity">
    <text evidence="8">Belongs to the TsuA/YedE (TC 9.B.102) family.</text>
</comment>
<gene>
    <name evidence="10" type="ORF">F1609_06940</name>
</gene>
<keyword evidence="6 9" id="KW-1133">Transmembrane helix</keyword>
<evidence type="ECO:0000313" key="11">
    <source>
        <dbReference type="Proteomes" id="UP000819052"/>
    </source>
</evidence>
<dbReference type="PANTHER" id="PTHR30574">
    <property type="entry name" value="INNER MEMBRANE PROTEIN YEDE"/>
    <property type="match status" value="1"/>
</dbReference>
<evidence type="ECO:0000256" key="1">
    <source>
        <dbReference type="ARBA" id="ARBA00004429"/>
    </source>
</evidence>
<evidence type="ECO:0000256" key="6">
    <source>
        <dbReference type="ARBA" id="ARBA00022989"/>
    </source>
</evidence>
<evidence type="ECO:0000256" key="5">
    <source>
        <dbReference type="ARBA" id="ARBA00022692"/>
    </source>
</evidence>
<feature type="transmembrane region" description="Helical" evidence="9">
    <location>
        <begin position="12"/>
        <end position="30"/>
    </location>
</feature>
<comment type="caution">
    <text evidence="10">The sequence shown here is derived from an EMBL/GenBank/DDBJ whole genome shotgun (WGS) entry which is preliminary data.</text>
</comment>
<dbReference type="PANTHER" id="PTHR30574:SF1">
    <property type="entry name" value="SULPHUR TRANSPORT DOMAIN-CONTAINING PROTEIN"/>
    <property type="match status" value="1"/>
</dbReference>
<dbReference type="Pfam" id="PF04143">
    <property type="entry name" value="Sulf_transp"/>
    <property type="match status" value="1"/>
</dbReference>